<proteinExistence type="predicted"/>
<evidence type="ECO:0000313" key="2">
    <source>
        <dbReference type="Proteomes" id="UP000032141"/>
    </source>
</evidence>
<evidence type="ECO:0000313" key="1">
    <source>
        <dbReference type="EnsemblPlants" id="Bo8g027540.1"/>
    </source>
</evidence>
<reference evidence="1" key="2">
    <citation type="submission" date="2015-03" db="UniProtKB">
        <authorList>
            <consortium name="EnsemblPlants"/>
        </authorList>
    </citation>
    <scope>IDENTIFICATION</scope>
</reference>
<keyword evidence="2" id="KW-1185">Reference proteome</keyword>
<dbReference type="Proteomes" id="UP000032141">
    <property type="component" value="Chromosome C8"/>
</dbReference>
<reference evidence="1 2" key="1">
    <citation type="journal article" date="2014" name="Genome Biol.">
        <title>Transcriptome and methylome profiling reveals relics of genome dominance in the mesopolyploid Brassica oleracea.</title>
        <authorList>
            <person name="Parkin I.A."/>
            <person name="Koh C."/>
            <person name="Tang H."/>
            <person name="Robinson S.J."/>
            <person name="Kagale S."/>
            <person name="Clarke W.E."/>
            <person name="Town C.D."/>
            <person name="Nixon J."/>
            <person name="Krishnakumar V."/>
            <person name="Bidwell S.L."/>
            <person name="Denoeud F."/>
            <person name="Belcram H."/>
            <person name="Links M.G."/>
            <person name="Just J."/>
            <person name="Clarke C."/>
            <person name="Bender T."/>
            <person name="Huebert T."/>
            <person name="Mason A.S."/>
            <person name="Pires J.C."/>
            <person name="Barker G."/>
            <person name="Moore J."/>
            <person name="Walley P.G."/>
            <person name="Manoli S."/>
            <person name="Batley J."/>
            <person name="Edwards D."/>
            <person name="Nelson M.N."/>
            <person name="Wang X."/>
            <person name="Paterson A.H."/>
            <person name="King G."/>
            <person name="Bancroft I."/>
            <person name="Chalhoub B."/>
            <person name="Sharpe A.G."/>
        </authorList>
    </citation>
    <scope>NUCLEOTIDE SEQUENCE</scope>
    <source>
        <strain evidence="1 2">cv. TO1000</strain>
    </source>
</reference>
<name>A0A0D3DKR5_BRAOL</name>
<protein>
    <submittedName>
        <fullName evidence="1">Uncharacterized protein</fullName>
    </submittedName>
</protein>
<organism evidence="1 2">
    <name type="scientific">Brassica oleracea var. oleracea</name>
    <dbReference type="NCBI Taxonomy" id="109376"/>
    <lineage>
        <taxon>Eukaryota</taxon>
        <taxon>Viridiplantae</taxon>
        <taxon>Streptophyta</taxon>
        <taxon>Embryophyta</taxon>
        <taxon>Tracheophyta</taxon>
        <taxon>Spermatophyta</taxon>
        <taxon>Magnoliopsida</taxon>
        <taxon>eudicotyledons</taxon>
        <taxon>Gunneridae</taxon>
        <taxon>Pentapetalae</taxon>
        <taxon>rosids</taxon>
        <taxon>malvids</taxon>
        <taxon>Brassicales</taxon>
        <taxon>Brassicaceae</taxon>
        <taxon>Brassiceae</taxon>
        <taxon>Brassica</taxon>
    </lineage>
</organism>
<dbReference type="HOGENOM" id="CLU_2981840_0_0_1"/>
<accession>A0A0D3DKR5</accession>
<dbReference type="Gramene" id="Bo8g027540.1">
    <property type="protein sequence ID" value="Bo8g027540.1"/>
    <property type="gene ID" value="Bo8g027540"/>
</dbReference>
<dbReference type="AlphaFoldDB" id="A0A0D3DKR5"/>
<sequence length="58" mass="6571">MAVQKWLGIVMLIGQEIEWTGDQLLGIVHSLEGTWLLGRVRSRRLSLVQVLKLSIEPC</sequence>
<dbReference type="EnsemblPlants" id="Bo8g027540.1">
    <property type="protein sequence ID" value="Bo8g027540.1"/>
    <property type="gene ID" value="Bo8g027540"/>
</dbReference>